<evidence type="ECO:0000256" key="3">
    <source>
        <dbReference type="ARBA" id="ARBA00010617"/>
    </source>
</evidence>
<dbReference type="PANTHER" id="PTHR24300:SF375">
    <property type="entry name" value="CYTOCHROME P450 FAMILY"/>
    <property type="match status" value="1"/>
</dbReference>
<evidence type="ECO:0000256" key="2">
    <source>
        <dbReference type="ARBA" id="ARBA00004370"/>
    </source>
</evidence>
<dbReference type="InterPro" id="IPR002401">
    <property type="entry name" value="Cyt_P450_E_grp-I"/>
</dbReference>
<dbReference type="InterPro" id="IPR017972">
    <property type="entry name" value="Cyt_P450_CS"/>
</dbReference>
<comment type="cofactor">
    <cofactor evidence="1 9">
        <name>heme</name>
        <dbReference type="ChEBI" id="CHEBI:30413"/>
    </cofactor>
</comment>
<dbReference type="GO" id="GO:0006805">
    <property type="term" value="P:xenobiotic metabolic process"/>
    <property type="evidence" value="ECO:0007669"/>
    <property type="project" value="TreeGrafter"/>
</dbReference>
<dbReference type="GO" id="GO:0006082">
    <property type="term" value="P:organic acid metabolic process"/>
    <property type="evidence" value="ECO:0007669"/>
    <property type="project" value="TreeGrafter"/>
</dbReference>
<accession>A0AAV4F274</accession>
<dbReference type="InterPro" id="IPR001128">
    <property type="entry name" value="Cyt_P450"/>
</dbReference>
<evidence type="ECO:0000256" key="6">
    <source>
        <dbReference type="ARBA" id="ARBA00023004"/>
    </source>
</evidence>
<comment type="subcellular location">
    <subcellularLocation>
        <location evidence="2">Membrane</location>
    </subcellularLocation>
</comment>
<evidence type="ECO:0000313" key="13">
    <source>
        <dbReference type="Proteomes" id="UP000762676"/>
    </source>
</evidence>
<dbReference type="InterPro" id="IPR008069">
    <property type="entry name" value="Cyt_P450_E_grp-I_CYP2D-like"/>
</dbReference>
<comment type="caution">
    <text evidence="12">The sequence shown here is derived from an EMBL/GenBank/DDBJ whole genome shotgun (WGS) entry which is preliminary data.</text>
</comment>
<evidence type="ECO:0000256" key="9">
    <source>
        <dbReference type="PIRSR" id="PIRSR602401-1"/>
    </source>
</evidence>
<dbReference type="InterPro" id="IPR036396">
    <property type="entry name" value="Cyt_P450_sf"/>
</dbReference>
<evidence type="ECO:0000256" key="11">
    <source>
        <dbReference type="SAM" id="Phobius"/>
    </source>
</evidence>
<feature type="transmembrane region" description="Helical" evidence="11">
    <location>
        <begin position="6"/>
        <end position="28"/>
    </location>
</feature>
<dbReference type="FunFam" id="1.10.630.10:FF:000036">
    <property type="entry name" value="CYtochrome P450 family"/>
    <property type="match status" value="1"/>
</dbReference>
<dbReference type="InterPro" id="IPR050182">
    <property type="entry name" value="Cytochrome_P450_fam2"/>
</dbReference>
<keyword evidence="11" id="KW-1133">Transmembrane helix</keyword>
<protein>
    <submittedName>
        <fullName evidence="12">Cytochrome P450 2D6</fullName>
    </submittedName>
</protein>
<dbReference type="GO" id="GO:0005737">
    <property type="term" value="C:cytoplasm"/>
    <property type="evidence" value="ECO:0007669"/>
    <property type="project" value="TreeGrafter"/>
</dbReference>
<evidence type="ECO:0000256" key="5">
    <source>
        <dbReference type="ARBA" id="ARBA00023002"/>
    </source>
</evidence>
<keyword evidence="8 11" id="KW-0472">Membrane</keyword>
<dbReference type="PROSITE" id="PS00086">
    <property type="entry name" value="CYTOCHROME_P450"/>
    <property type="match status" value="1"/>
</dbReference>
<dbReference type="PANTHER" id="PTHR24300">
    <property type="entry name" value="CYTOCHROME P450 508A4-RELATED"/>
    <property type="match status" value="1"/>
</dbReference>
<name>A0AAV4F274_9GAST</name>
<evidence type="ECO:0000313" key="12">
    <source>
        <dbReference type="EMBL" id="GFR67074.1"/>
    </source>
</evidence>
<dbReference type="SUPFAM" id="SSF48264">
    <property type="entry name" value="Cytochrome P450"/>
    <property type="match status" value="1"/>
</dbReference>
<evidence type="ECO:0000256" key="4">
    <source>
        <dbReference type="ARBA" id="ARBA00022723"/>
    </source>
</evidence>
<proteinExistence type="inferred from homology"/>
<dbReference type="AlphaFoldDB" id="A0AAV4F274"/>
<evidence type="ECO:0000256" key="7">
    <source>
        <dbReference type="ARBA" id="ARBA00023033"/>
    </source>
</evidence>
<organism evidence="12 13">
    <name type="scientific">Elysia marginata</name>
    <dbReference type="NCBI Taxonomy" id="1093978"/>
    <lineage>
        <taxon>Eukaryota</taxon>
        <taxon>Metazoa</taxon>
        <taxon>Spiralia</taxon>
        <taxon>Lophotrochozoa</taxon>
        <taxon>Mollusca</taxon>
        <taxon>Gastropoda</taxon>
        <taxon>Heterobranchia</taxon>
        <taxon>Euthyneura</taxon>
        <taxon>Panpulmonata</taxon>
        <taxon>Sacoglossa</taxon>
        <taxon>Placobranchoidea</taxon>
        <taxon>Plakobranchidae</taxon>
        <taxon>Elysia</taxon>
    </lineage>
</organism>
<dbReference type="Gene3D" id="1.10.630.10">
    <property type="entry name" value="Cytochrome P450"/>
    <property type="match status" value="1"/>
</dbReference>
<feature type="binding site" description="axial binding residue" evidence="9">
    <location>
        <position position="449"/>
    </location>
    <ligand>
        <name>heme</name>
        <dbReference type="ChEBI" id="CHEBI:30413"/>
    </ligand>
    <ligandPart>
        <name>Fe</name>
        <dbReference type="ChEBI" id="CHEBI:18248"/>
    </ligandPart>
</feature>
<keyword evidence="13" id="KW-1185">Reference proteome</keyword>
<dbReference type="GO" id="GO:0020037">
    <property type="term" value="F:heme binding"/>
    <property type="evidence" value="ECO:0007669"/>
    <property type="project" value="InterPro"/>
</dbReference>
<keyword evidence="6 9" id="KW-0408">Iron</keyword>
<evidence type="ECO:0000256" key="10">
    <source>
        <dbReference type="RuleBase" id="RU000461"/>
    </source>
</evidence>
<dbReference type="PRINTS" id="PR00385">
    <property type="entry name" value="P450"/>
</dbReference>
<dbReference type="EMBL" id="BMAT01011120">
    <property type="protein sequence ID" value="GFR67074.1"/>
    <property type="molecule type" value="Genomic_DNA"/>
</dbReference>
<keyword evidence="5 10" id="KW-0560">Oxidoreductase</keyword>
<evidence type="ECO:0000256" key="8">
    <source>
        <dbReference type="ARBA" id="ARBA00023136"/>
    </source>
</evidence>
<dbReference type="PRINTS" id="PR00463">
    <property type="entry name" value="EP450I"/>
</dbReference>
<dbReference type="GO" id="GO:0005506">
    <property type="term" value="F:iron ion binding"/>
    <property type="evidence" value="ECO:0007669"/>
    <property type="project" value="InterPro"/>
</dbReference>
<sequence>MLTYFLSALTAPWSLIGSVLALLVFWAWSKTKLKYEGSNIPPFPAPAKPFLGHLLLMKGDILENISWMRKKAGDIFSLNLAGQHLIVVHGIENMRQILVKHAEFASDRPVDLSSQVVGEYNHGMFTSRGPNWKEQRSTAMSILRDFGMGKDMMAKKTELEVQIYIEKLANFQGQAINLPLLTSAAVCNVVCSVIVGDRFDYEDDYFKRMVDNLNAFVLKAPSPWIFNAATALKRLPGDSFGIKEWEASVNDLNENFCKYQINRNKKDLNFDNEPENFITAYLQEMQKKKESNTPTYLDEPNLVSHIKSLFLAGTETTSTTINWCVLFCLHHPEVQEKVFNEINAHVGTARAPNKSDIPNLHYLSAVIRETQRLGGVFPILSRLVTDNFEVQGYLIPKDSQLMFNLNSALQDEETWKDAGKFYPERFLDESGHFIKRNEFIPFGLGRRICPGEAMARVELDLFLSSMFQRFRFEPEDPTAELPSLKGVMSLAFTPKPYKVRFLNRDI</sequence>
<keyword evidence="7 10" id="KW-0503">Monooxygenase</keyword>
<keyword evidence="4 9" id="KW-0479">Metal-binding</keyword>
<dbReference type="Proteomes" id="UP000762676">
    <property type="component" value="Unassembled WGS sequence"/>
</dbReference>
<dbReference type="PRINTS" id="PR01686">
    <property type="entry name" value="EP450ICYP2D"/>
</dbReference>
<gene>
    <name evidence="12" type="ORF">ElyMa_005574200</name>
</gene>
<comment type="similarity">
    <text evidence="3 10">Belongs to the cytochrome P450 family.</text>
</comment>
<dbReference type="GO" id="GO:0016712">
    <property type="term" value="F:oxidoreductase activity, acting on paired donors, with incorporation or reduction of molecular oxygen, reduced flavin or flavoprotein as one donor, and incorporation of one atom of oxygen"/>
    <property type="evidence" value="ECO:0007669"/>
    <property type="project" value="InterPro"/>
</dbReference>
<dbReference type="GO" id="GO:0016020">
    <property type="term" value="C:membrane"/>
    <property type="evidence" value="ECO:0007669"/>
    <property type="project" value="UniProtKB-SubCell"/>
</dbReference>
<reference evidence="12 13" key="1">
    <citation type="journal article" date="2021" name="Elife">
        <title>Chloroplast acquisition without the gene transfer in kleptoplastic sea slugs, Plakobranchus ocellatus.</title>
        <authorList>
            <person name="Maeda T."/>
            <person name="Takahashi S."/>
            <person name="Yoshida T."/>
            <person name="Shimamura S."/>
            <person name="Takaki Y."/>
            <person name="Nagai Y."/>
            <person name="Toyoda A."/>
            <person name="Suzuki Y."/>
            <person name="Arimoto A."/>
            <person name="Ishii H."/>
            <person name="Satoh N."/>
            <person name="Nishiyama T."/>
            <person name="Hasebe M."/>
            <person name="Maruyama T."/>
            <person name="Minagawa J."/>
            <person name="Obokata J."/>
            <person name="Shigenobu S."/>
        </authorList>
    </citation>
    <scope>NUCLEOTIDE SEQUENCE [LARGE SCALE GENOMIC DNA]</scope>
</reference>
<evidence type="ECO:0000256" key="1">
    <source>
        <dbReference type="ARBA" id="ARBA00001971"/>
    </source>
</evidence>
<dbReference type="Pfam" id="PF00067">
    <property type="entry name" value="p450"/>
    <property type="match status" value="1"/>
</dbReference>
<keyword evidence="9 10" id="KW-0349">Heme</keyword>
<keyword evidence="11" id="KW-0812">Transmembrane</keyword>